<dbReference type="EMBL" id="JBHSDR010000006">
    <property type="protein sequence ID" value="MFC4295889.1"/>
    <property type="molecule type" value="Genomic_DNA"/>
</dbReference>
<dbReference type="InterPro" id="IPR036291">
    <property type="entry name" value="NAD(P)-bd_dom_sf"/>
</dbReference>
<dbReference type="Pfam" id="PF00107">
    <property type="entry name" value="ADH_zinc_N"/>
    <property type="match status" value="1"/>
</dbReference>
<dbReference type="InterPro" id="IPR045010">
    <property type="entry name" value="MDR_fam"/>
</dbReference>
<dbReference type="InterPro" id="IPR041694">
    <property type="entry name" value="ADH_N_2"/>
</dbReference>
<organism evidence="3 4">
    <name type="scientific">Novosphingobium tardum</name>
    <dbReference type="NCBI Taxonomy" id="1538021"/>
    <lineage>
        <taxon>Bacteria</taxon>
        <taxon>Pseudomonadati</taxon>
        <taxon>Pseudomonadota</taxon>
        <taxon>Alphaproteobacteria</taxon>
        <taxon>Sphingomonadales</taxon>
        <taxon>Sphingomonadaceae</taxon>
        <taxon>Novosphingobium</taxon>
    </lineage>
</organism>
<dbReference type="Gene3D" id="3.90.180.10">
    <property type="entry name" value="Medium-chain alcohol dehydrogenases, catalytic domain"/>
    <property type="match status" value="1"/>
</dbReference>
<dbReference type="Proteomes" id="UP001595828">
    <property type="component" value="Unassembled WGS sequence"/>
</dbReference>
<dbReference type="RefSeq" id="WP_379539351.1">
    <property type="nucleotide sequence ID" value="NZ_JBHSDR010000006.1"/>
</dbReference>
<dbReference type="PANTHER" id="PTHR43205:SF7">
    <property type="entry name" value="PROSTAGLANDIN REDUCTASE 1"/>
    <property type="match status" value="1"/>
</dbReference>
<dbReference type="SMART" id="SM00829">
    <property type="entry name" value="PKS_ER"/>
    <property type="match status" value="1"/>
</dbReference>
<dbReference type="Gene3D" id="3.40.50.720">
    <property type="entry name" value="NAD(P)-binding Rossmann-like Domain"/>
    <property type="match status" value="1"/>
</dbReference>
<evidence type="ECO:0000256" key="1">
    <source>
        <dbReference type="ARBA" id="ARBA00023002"/>
    </source>
</evidence>
<sequence>MTRAVHLARQPGTHIAPDDFEVRDVVLPAVQSGQARVRNLFVSLDPYMRLPLTARAGLHPAKGPGDLLGGAAVGVVEESADPALVAGTLVVSQSGWTEGFVAPVASLRALPADTPHPSWHLGVLGLTGITAWLGVERVLKPVRGETVYVSGAAGAVGSIACGLARRRGATVIGTAGTDAKCRLLIDEIGCATAGNYHREPVSAFLARAAPDGVDASFDNVGGATLDAILGATRPGGRIGACGAISLYESDDYRGGPADFFRVIEQGLTITGFNAGQAGDDAPAIVSELQQMAAAGDILVRETVVEGIAAVPAAFASLFTGETTGKLIARLG</sequence>
<dbReference type="CDD" id="cd05288">
    <property type="entry name" value="PGDH"/>
    <property type="match status" value="1"/>
</dbReference>
<evidence type="ECO:0000313" key="4">
    <source>
        <dbReference type="Proteomes" id="UP001595828"/>
    </source>
</evidence>
<dbReference type="SUPFAM" id="SSF50129">
    <property type="entry name" value="GroES-like"/>
    <property type="match status" value="1"/>
</dbReference>
<accession>A0ABV8RT02</accession>
<dbReference type="PANTHER" id="PTHR43205">
    <property type="entry name" value="PROSTAGLANDIN REDUCTASE"/>
    <property type="match status" value="1"/>
</dbReference>
<evidence type="ECO:0000259" key="2">
    <source>
        <dbReference type="SMART" id="SM00829"/>
    </source>
</evidence>
<dbReference type="Pfam" id="PF16884">
    <property type="entry name" value="ADH_N_2"/>
    <property type="match status" value="1"/>
</dbReference>
<reference evidence="4" key="1">
    <citation type="journal article" date="2019" name="Int. J. Syst. Evol. Microbiol.">
        <title>The Global Catalogue of Microorganisms (GCM) 10K type strain sequencing project: providing services to taxonomists for standard genome sequencing and annotation.</title>
        <authorList>
            <consortium name="The Broad Institute Genomics Platform"/>
            <consortium name="The Broad Institute Genome Sequencing Center for Infectious Disease"/>
            <person name="Wu L."/>
            <person name="Ma J."/>
        </authorList>
    </citation>
    <scope>NUCLEOTIDE SEQUENCE [LARGE SCALE GENOMIC DNA]</scope>
    <source>
        <strain evidence="4">CGMCC 1.12989</strain>
    </source>
</reference>
<dbReference type="InterPro" id="IPR013149">
    <property type="entry name" value="ADH-like_C"/>
</dbReference>
<comment type="caution">
    <text evidence="3">The sequence shown here is derived from an EMBL/GenBank/DDBJ whole genome shotgun (WGS) entry which is preliminary data.</text>
</comment>
<proteinExistence type="predicted"/>
<keyword evidence="1" id="KW-0560">Oxidoreductase</keyword>
<name>A0ABV8RT02_9SPHN</name>
<feature type="domain" description="Enoyl reductase (ER)" evidence="2">
    <location>
        <begin position="12"/>
        <end position="328"/>
    </location>
</feature>
<dbReference type="InterPro" id="IPR011032">
    <property type="entry name" value="GroES-like_sf"/>
</dbReference>
<gene>
    <name evidence="3" type="ORF">ACFO0A_12560</name>
</gene>
<evidence type="ECO:0000313" key="3">
    <source>
        <dbReference type="EMBL" id="MFC4295889.1"/>
    </source>
</evidence>
<dbReference type="InterPro" id="IPR020843">
    <property type="entry name" value="ER"/>
</dbReference>
<protein>
    <submittedName>
        <fullName evidence="3">Zinc-binding dehydrogenase</fullName>
    </submittedName>
</protein>
<dbReference type="SUPFAM" id="SSF51735">
    <property type="entry name" value="NAD(P)-binding Rossmann-fold domains"/>
    <property type="match status" value="1"/>
</dbReference>
<keyword evidence="4" id="KW-1185">Reference proteome</keyword>